<dbReference type="EMBL" id="NVSR01000026">
    <property type="protein sequence ID" value="PCI28762.1"/>
    <property type="molecule type" value="Genomic_DNA"/>
</dbReference>
<keyword evidence="9 10" id="KW-0131">Cell cycle</keyword>
<keyword evidence="6 11" id="KW-0812">Transmembrane</keyword>
<feature type="transmembrane region" description="Helical" evidence="11">
    <location>
        <begin position="223"/>
        <end position="246"/>
    </location>
</feature>
<dbReference type="InterPro" id="IPR004513">
    <property type="entry name" value="FtsX"/>
</dbReference>
<feature type="transmembrane region" description="Helical" evidence="11">
    <location>
        <begin position="161"/>
        <end position="188"/>
    </location>
</feature>
<dbReference type="InterPro" id="IPR040690">
    <property type="entry name" value="FtsX_ECD"/>
</dbReference>
<gene>
    <name evidence="14" type="ORF">COB67_05590</name>
</gene>
<protein>
    <recommendedName>
        <fullName evidence="3 10">Cell division protein FtsX</fullName>
    </recommendedName>
</protein>
<evidence type="ECO:0000256" key="9">
    <source>
        <dbReference type="ARBA" id="ARBA00023306"/>
    </source>
</evidence>
<feature type="transmembrane region" description="Helical" evidence="11">
    <location>
        <begin position="21"/>
        <end position="41"/>
    </location>
</feature>
<feature type="transmembrane region" description="Helical" evidence="11">
    <location>
        <begin position="200"/>
        <end position="217"/>
    </location>
</feature>
<reference evidence="15" key="1">
    <citation type="submission" date="2017-08" db="EMBL/GenBank/DDBJ databases">
        <title>A dynamic microbial community with high functional redundancy inhabits the cold, oxic subseafloor aquifer.</title>
        <authorList>
            <person name="Tully B.J."/>
            <person name="Wheat C.G."/>
            <person name="Glazer B.T."/>
            <person name="Huber J.A."/>
        </authorList>
    </citation>
    <scope>NUCLEOTIDE SEQUENCE [LARGE SCALE GENOMIC DNA]</scope>
</reference>
<dbReference type="PIRSF" id="PIRSF003097">
    <property type="entry name" value="FtsX"/>
    <property type="match status" value="1"/>
</dbReference>
<evidence type="ECO:0000313" key="14">
    <source>
        <dbReference type="EMBL" id="PCI28762.1"/>
    </source>
</evidence>
<evidence type="ECO:0000256" key="4">
    <source>
        <dbReference type="ARBA" id="ARBA00022475"/>
    </source>
</evidence>
<comment type="subcellular location">
    <subcellularLocation>
        <location evidence="1">Cell membrane</location>
        <topology evidence="1">Multi-pass membrane protein</topology>
    </subcellularLocation>
</comment>
<dbReference type="GO" id="GO:0051301">
    <property type="term" value="P:cell division"/>
    <property type="evidence" value="ECO:0007669"/>
    <property type="project" value="UniProtKB-KW"/>
</dbReference>
<evidence type="ECO:0000259" key="13">
    <source>
        <dbReference type="Pfam" id="PF18075"/>
    </source>
</evidence>
<evidence type="ECO:0000256" key="1">
    <source>
        <dbReference type="ARBA" id="ARBA00004651"/>
    </source>
</evidence>
<evidence type="ECO:0000256" key="2">
    <source>
        <dbReference type="ARBA" id="ARBA00007379"/>
    </source>
</evidence>
<keyword evidence="7 11" id="KW-1133">Transmembrane helix</keyword>
<feature type="domain" description="FtsX extracellular" evidence="13">
    <location>
        <begin position="58"/>
        <end position="148"/>
    </location>
</feature>
<evidence type="ECO:0000259" key="12">
    <source>
        <dbReference type="Pfam" id="PF02687"/>
    </source>
</evidence>
<feature type="domain" description="ABC3 transporter permease C-terminal" evidence="12">
    <location>
        <begin position="170"/>
        <end position="292"/>
    </location>
</feature>
<dbReference type="Pfam" id="PF18075">
    <property type="entry name" value="FtsX_ECD"/>
    <property type="match status" value="1"/>
</dbReference>
<dbReference type="Pfam" id="PF02687">
    <property type="entry name" value="FtsX"/>
    <property type="match status" value="1"/>
</dbReference>
<sequence length="295" mass="33657">MITATFFQAIDNVKENFTTTLSGMLTVCFSLIILGTFTLIYQNLILLSQQFFQESHYSIFLDEKTKALDQYRIQSHLEGLWGFEKLEVISPEQAKIDLIQSFGEAGKLLEKMQFQRLPGVIEFSLQRPDILTPRELKNIEKLEGVGEVIYGRETRDQIETFFLIANFVGIFLIVLFLISVIFTIRASIQVAVRLRIKEIEILRILGATMNFICWPYIWEGIFIAFSSFILSTGGIYFVFQFIIAGITFNEATYKIRTAVHFFSPLQLGLALLLIVVLGVFSSLSATNKILKQLDS</sequence>
<comment type="similarity">
    <text evidence="2 10">Belongs to the ABC-4 integral membrane protein family. FtsX subfamily.</text>
</comment>
<dbReference type="AlphaFoldDB" id="A0A2A4T5H0"/>
<dbReference type="GO" id="GO:0005886">
    <property type="term" value="C:plasma membrane"/>
    <property type="evidence" value="ECO:0007669"/>
    <property type="project" value="UniProtKB-SubCell"/>
</dbReference>
<dbReference type="Proteomes" id="UP000218113">
    <property type="component" value="Unassembled WGS sequence"/>
</dbReference>
<evidence type="ECO:0000256" key="11">
    <source>
        <dbReference type="SAM" id="Phobius"/>
    </source>
</evidence>
<dbReference type="PANTHER" id="PTHR47755">
    <property type="entry name" value="CELL DIVISION PROTEIN FTSX"/>
    <property type="match status" value="1"/>
</dbReference>
<evidence type="ECO:0000256" key="10">
    <source>
        <dbReference type="PIRNR" id="PIRNR003097"/>
    </source>
</evidence>
<evidence type="ECO:0000256" key="7">
    <source>
        <dbReference type="ARBA" id="ARBA00022989"/>
    </source>
</evidence>
<dbReference type="PANTHER" id="PTHR47755:SF1">
    <property type="entry name" value="CELL DIVISION PROTEIN FTSX"/>
    <property type="match status" value="1"/>
</dbReference>
<feature type="transmembrane region" description="Helical" evidence="11">
    <location>
        <begin position="258"/>
        <end position="280"/>
    </location>
</feature>
<keyword evidence="4 10" id="KW-1003">Cell membrane</keyword>
<accession>A0A2A4T5H0</accession>
<evidence type="ECO:0000313" key="15">
    <source>
        <dbReference type="Proteomes" id="UP000218113"/>
    </source>
</evidence>
<name>A0A2A4T5H0_9DELT</name>
<evidence type="ECO:0000256" key="6">
    <source>
        <dbReference type="ARBA" id="ARBA00022692"/>
    </source>
</evidence>
<keyword evidence="8 10" id="KW-0472">Membrane</keyword>
<keyword evidence="5 10" id="KW-0132">Cell division</keyword>
<comment type="caution">
    <text evidence="14">The sequence shown here is derived from an EMBL/GenBank/DDBJ whole genome shotgun (WGS) entry which is preliminary data.</text>
</comment>
<dbReference type="InterPro" id="IPR003838">
    <property type="entry name" value="ABC3_permease_C"/>
</dbReference>
<organism evidence="14 15">
    <name type="scientific">SAR324 cluster bacterium</name>
    <dbReference type="NCBI Taxonomy" id="2024889"/>
    <lineage>
        <taxon>Bacteria</taxon>
        <taxon>Deltaproteobacteria</taxon>
        <taxon>SAR324 cluster</taxon>
    </lineage>
</organism>
<proteinExistence type="inferred from homology"/>
<evidence type="ECO:0000256" key="5">
    <source>
        <dbReference type="ARBA" id="ARBA00022618"/>
    </source>
</evidence>
<evidence type="ECO:0000256" key="3">
    <source>
        <dbReference type="ARBA" id="ARBA00021907"/>
    </source>
</evidence>
<evidence type="ECO:0000256" key="8">
    <source>
        <dbReference type="ARBA" id="ARBA00023136"/>
    </source>
</evidence>